<dbReference type="GO" id="GO:0015074">
    <property type="term" value="P:DNA integration"/>
    <property type="evidence" value="ECO:0007669"/>
    <property type="project" value="InterPro"/>
</dbReference>
<dbReference type="GO" id="GO:0006310">
    <property type="term" value="P:DNA recombination"/>
    <property type="evidence" value="ECO:0007669"/>
    <property type="project" value="UniProtKB-KW"/>
</dbReference>
<dbReference type="InterPro" id="IPR011010">
    <property type="entry name" value="DNA_brk_join_enz"/>
</dbReference>
<sequence>MFQDKSICSYTQFKAWWSQRDPLNPNKPEQIWKTRMTQKPATRDMLSKQIRIIMQAAGIPSSYSVTSVRTAALTKLIKAGASPLTVDRFTHHSDTAQTVRQYYDRNNNSKARQLLASSTELSIQIVANGTADQEISEDLRDDEENLLSELDIDEFTVQDQHHLEQVVQEKKTSDQENLDLENKFNMEGQLLREKSFLRSEPSGVFSLNVHASLSNIATLTQSSPELNDSPFKIDESNKQTKNSQALQVDVDKPEFTKGYRNNSGSKLMSSWAHTGVLIVQQTNYELISLLPESAICLLQTHKGDNQDAAYLMIDHAVYIQKMQSAPDVIGEGRFDSHALSSLTPLFYCQNSMNENGMEQLNIWYKIRQACQKSYNNMFSSCAGGKRGVVFSNNELLHTIVTIAPQFVNQSLVF</sequence>
<evidence type="ECO:0000256" key="1">
    <source>
        <dbReference type="ARBA" id="ARBA00023172"/>
    </source>
</evidence>
<dbReference type="GO" id="GO:0003677">
    <property type="term" value="F:DNA binding"/>
    <property type="evidence" value="ECO:0007669"/>
    <property type="project" value="InterPro"/>
</dbReference>
<dbReference type="AlphaFoldDB" id="A0A5J4WSU4"/>
<keyword evidence="1" id="KW-0233">DNA recombination</keyword>
<name>A0A5J4WSU4_9EUKA</name>
<accession>A0A5J4WSU4</accession>
<gene>
    <name evidence="2" type="ORF">EZS28_006474</name>
</gene>
<dbReference type="InterPro" id="IPR013762">
    <property type="entry name" value="Integrase-like_cat_sf"/>
</dbReference>
<dbReference type="Gene3D" id="1.10.443.10">
    <property type="entry name" value="Intergrase catalytic core"/>
    <property type="match status" value="1"/>
</dbReference>
<dbReference type="EMBL" id="SNRW01001055">
    <property type="protein sequence ID" value="KAA6398000.1"/>
    <property type="molecule type" value="Genomic_DNA"/>
</dbReference>
<evidence type="ECO:0008006" key="4">
    <source>
        <dbReference type="Google" id="ProtNLM"/>
    </source>
</evidence>
<organism evidence="2 3">
    <name type="scientific">Streblomastix strix</name>
    <dbReference type="NCBI Taxonomy" id="222440"/>
    <lineage>
        <taxon>Eukaryota</taxon>
        <taxon>Metamonada</taxon>
        <taxon>Preaxostyla</taxon>
        <taxon>Oxymonadida</taxon>
        <taxon>Streblomastigidae</taxon>
        <taxon>Streblomastix</taxon>
    </lineage>
</organism>
<reference evidence="2 3" key="1">
    <citation type="submission" date="2019-03" db="EMBL/GenBank/DDBJ databases">
        <title>Single cell metagenomics reveals metabolic interactions within the superorganism composed of flagellate Streblomastix strix and complex community of Bacteroidetes bacteria on its surface.</title>
        <authorList>
            <person name="Treitli S.C."/>
            <person name="Kolisko M."/>
            <person name="Husnik F."/>
            <person name="Keeling P."/>
            <person name="Hampl V."/>
        </authorList>
    </citation>
    <scope>NUCLEOTIDE SEQUENCE [LARGE SCALE GENOMIC DNA]</scope>
    <source>
        <strain evidence="2">ST1C</strain>
    </source>
</reference>
<evidence type="ECO:0000313" key="3">
    <source>
        <dbReference type="Proteomes" id="UP000324800"/>
    </source>
</evidence>
<protein>
    <recommendedName>
        <fullName evidence="4">Tyr recombinase domain-containing protein</fullName>
    </recommendedName>
</protein>
<dbReference type="SUPFAM" id="SSF56349">
    <property type="entry name" value="DNA breaking-rejoining enzymes"/>
    <property type="match status" value="1"/>
</dbReference>
<dbReference type="Proteomes" id="UP000324800">
    <property type="component" value="Unassembled WGS sequence"/>
</dbReference>
<comment type="caution">
    <text evidence="2">The sequence shown here is derived from an EMBL/GenBank/DDBJ whole genome shotgun (WGS) entry which is preliminary data.</text>
</comment>
<evidence type="ECO:0000313" key="2">
    <source>
        <dbReference type="EMBL" id="KAA6398000.1"/>
    </source>
</evidence>
<proteinExistence type="predicted"/>